<dbReference type="InterPro" id="IPR036249">
    <property type="entry name" value="Thioredoxin-like_sf"/>
</dbReference>
<dbReference type="SUPFAM" id="SSF53800">
    <property type="entry name" value="Chelatase"/>
    <property type="match status" value="1"/>
</dbReference>
<dbReference type="EMBL" id="CADCVB010000136">
    <property type="protein sequence ID" value="CAA9435899.1"/>
    <property type="molecule type" value="Genomic_DNA"/>
</dbReference>
<sequence length="260" mass="28065">MVERAEETGGVDAVLLLGRSGHQGTAGEGIESLAEAVRATGRYLLVGTAIAERGLVSLPEGLEACARTGARKVLVIPVFFGRDRSLVHWLSKLACRWSRERGGPEVVFAGAIGEHPALGEAVVRAVVEAEAGAPMGVDDFQSLEDPPAWSEIPPQERHVLACMGPRCTSRGAGGLYVHFWKRLYKRGLLRGRSGVHAAQTGCLSPCNLGPTVVVYPEGIWYCELTAEAIDRIVDEHFVDGRVVEEYAREPGHHERPEAGR</sequence>
<evidence type="ECO:0008006" key="4">
    <source>
        <dbReference type="Google" id="ProtNLM"/>
    </source>
</evidence>
<accession>A0A6J4Q651</accession>
<dbReference type="GO" id="GO:0016829">
    <property type="term" value="F:lyase activity"/>
    <property type="evidence" value="ECO:0007669"/>
    <property type="project" value="UniProtKB-KW"/>
</dbReference>
<evidence type="ECO:0000313" key="3">
    <source>
        <dbReference type="EMBL" id="CAA9435899.1"/>
    </source>
</evidence>
<dbReference type="GO" id="GO:0046872">
    <property type="term" value="F:metal ion binding"/>
    <property type="evidence" value="ECO:0007669"/>
    <property type="project" value="UniProtKB-KW"/>
</dbReference>
<proteinExistence type="predicted"/>
<dbReference type="Gene3D" id="3.40.30.10">
    <property type="entry name" value="Glutaredoxin"/>
    <property type="match status" value="1"/>
</dbReference>
<protein>
    <recommendedName>
        <fullName evidence="4">Ferredoxin, 2Fe-2S</fullName>
    </recommendedName>
</protein>
<dbReference type="Pfam" id="PF01903">
    <property type="entry name" value="CbiX"/>
    <property type="match status" value="1"/>
</dbReference>
<name>A0A6J4Q651_9ACTN</name>
<evidence type="ECO:0000256" key="2">
    <source>
        <dbReference type="ARBA" id="ARBA00023239"/>
    </source>
</evidence>
<evidence type="ECO:0000256" key="1">
    <source>
        <dbReference type="ARBA" id="ARBA00022723"/>
    </source>
</evidence>
<keyword evidence="2" id="KW-0456">Lyase</keyword>
<dbReference type="SUPFAM" id="SSF52833">
    <property type="entry name" value="Thioredoxin-like"/>
    <property type="match status" value="1"/>
</dbReference>
<organism evidence="3">
    <name type="scientific">uncultured Rubrobacteraceae bacterium</name>
    <dbReference type="NCBI Taxonomy" id="349277"/>
    <lineage>
        <taxon>Bacteria</taxon>
        <taxon>Bacillati</taxon>
        <taxon>Actinomycetota</taxon>
        <taxon>Rubrobacteria</taxon>
        <taxon>Rubrobacterales</taxon>
        <taxon>Rubrobacteraceae</taxon>
        <taxon>environmental samples</taxon>
    </lineage>
</organism>
<dbReference type="CDD" id="cd02980">
    <property type="entry name" value="TRX_Fd_family"/>
    <property type="match status" value="1"/>
</dbReference>
<keyword evidence="1" id="KW-0479">Metal-binding</keyword>
<dbReference type="Gene3D" id="3.40.50.1400">
    <property type="match status" value="1"/>
</dbReference>
<gene>
    <name evidence="3" type="ORF">AVDCRST_MAG78-2029</name>
</gene>
<reference evidence="3" key="1">
    <citation type="submission" date="2020-02" db="EMBL/GenBank/DDBJ databases">
        <authorList>
            <person name="Meier V. D."/>
        </authorList>
    </citation>
    <scope>NUCLEOTIDE SEQUENCE</scope>
    <source>
        <strain evidence="3">AVDCRST_MAG78</strain>
    </source>
</reference>
<dbReference type="InterPro" id="IPR002762">
    <property type="entry name" value="CbiX-like"/>
</dbReference>
<dbReference type="AlphaFoldDB" id="A0A6J4Q651"/>